<gene>
    <name evidence="1" type="ORF">LFZ25_08155</name>
</gene>
<name>A0A2C9NXN5_SALET</name>
<dbReference type="RefSeq" id="WP_023205134.1">
    <property type="nucleotide sequence ID" value="NZ_CP022117.1"/>
</dbReference>
<organism evidence="1 2">
    <name type="scientific">Salmonella enterica subsp. enterica serovar Macclesfield str. S-1643</name>
    <dbReference type="NCBI Taxonomy" id="1242107"/>
    <lineage>
        <taxon>Bacteria</taxon>
        <taxon>Pseudomonadati</taxon>
        <taxon>Pseudomonadota</taxon>
        <taxon>Gammaproteobacteria</taxon>
        <taxon>Enterobacterales</taxon>
        <taxon>Enterobacteriaceae</taxon>
        <taxon>Salmonella</taxon>
    </lineage>
</organism>
<accession>A0A2C9NXN5</accession>
<dbReference type="AlphaFoldDB" id="A0A2C9NXN5"/>
<evidence type="ECO:0000313" key="1">
    <source>
        <dbReference type="EMBL" id="ASG15925.1"/>
    </source>
</evidence>
<dbReference type="Pfam" id="PF23746">
    <property type="entry name" value="Gp41_Mu"/>
    <property type="match status" value="1"/>
</dbReference>
<evidence type="ECO:0008006" key="3">
    <source>
        <dbReference type="Google" id="ProtNLM"/>
    </source>
</evidence>
<protein>
    <recommendedName>
        <fullName evidence="3">Mu-like prophage FluMu protein gp41</fullName>
    </recommendedName>
</protein>
<reference evidence="1 2" key="1">
    <citation type="submission" date="2017-06" db="EMBL/GenBank/DDBJ databases">
        <title>Salmonella reference genomes for public health.</title>
        <authorList>
            <person name="Robertson J."/>
            <person name="Yoshida C."/>
            <person name="Gurnik S."/>
            <person name="Nash J."/>
        </authorList>
    </citation>
    <scope>NUCLEOTIDE SEQUENCE [LARGE SCALE GENOMIC DNA]</scope>
    <source>
        <strain evidence="1 2">S-1643</strain>
    </source>
</reference>
<evidence type="ECO:0000313" key="2">
    <source>
        <dbReference type="Proteomes" id="UP000197157"/>
    </source>
</evidence>
<sequence>MQNETEMAPEAQELHDSIISELQNNAFCLIDGLPFGTGNDKEMQFDVTFRELSAGDLIDAQVASEKVVMTKEGPVLVSSPALMGLEMLRRQIAKVGCINGPLPLHLLKSLSQQDFQRLSIATELRDMAMAASLSNDRGRVVAVSE</sequence>
<proteinExistence type="predicted"/>
<dbReference type="EMBL" id="CP022117">
    <property type="protein sequence ID" value="ASG15925.1"/>
    <property type="molecule type" value="Genomic_DNA"/>
</dbReference>
<dbReference type="Proteomes" id="UP000197157">
    <property type="component" value="Chromosome"/>
</dbReference>
<dbReference type="InterPro" id="IPR056974">
    <property type="entry name" value="Tail_Gp41-like"/>
</dbReference>